<dbReference type="InterPro" id="IPR013785">
    <property type="entry name" value="Aldolase_TIM"/>
</dbReference>
<evidence type="ECO:0000256" key="8">
    <source>
        <dbReference type="ARBA" id="ARBA00023154"/>
    </source>
</evidence>
<feature type="site" description="Part of a proton relay during catalysis" evidence="12">
    <location>
        <position position="118"/>
    </location>
</feature>
<dbReference type="PANTHER" id="PTHR12128:SF66">
    <property type="entry name" value="4-HYDROXY-2-OXOGLUTARATE ALDOLASE, MITOCHONDRIAL"/>
    <property type="match status" value="1"/>
</dbReference>
<comment type="similarity">
    <text evidence="3 12 13">Belongs to the DapA family.</text>
</comment>
<comment type="caution">
    <text evidence="12">Was originally thought to be a dihydrodipicolinate synthase (DHDPS), catalyzing the condensation of (S)-aspartate-beta-semialdehyde [(S)-ASA] and pyruvate to dihydrodipicolinate (DHDP). However, it was shown in E.coli that the product of the enzymatic reaction is not dihydrodipicolinate but in fact (4S)-4-hydroxy-2,3,4,5-tetrahydro-(2S)-dipicolinic acid (HTPA), and that the consecutive dehydration reaction leading to DHDP is not spontaneous but catalyzed by DapB.</text>
</comment>
<dbReference type="PANTHER" id="PTHR12128">
    <property type="entry name" value="DIHYDRODIPICOLINATE SYNTHASE"/>
    <property type="match status" value="1"/>
</dbReference>
<evidence type="ECO:0000256" key="13">
    <source>
        <dbReference type="PIRNR" id="PIRNR001365"/>
    </source>
</evidence>
<feature type="site" description="Part of a proton relay during catalysis" evidence="12">
    <location>
        <position position="55"/>
    </location>
</feature>
<dbReference type="EC" id="4.3.3.7" evidence="4 12"/>
<comment type="function">
    <text evidence="1 12">Catalyzes the condensation of (S)-aspartate-beta-semialdehyde [(S)-ASA] and pyruvate to 4-hydroxy-tetrahydrodipicolinate (HTPA).</text>
</comment>
<comment type="subcellular location">
    <subcellularLocation>
        <location evidence="12">Cytoplasm</location>
    </subcellularLocation>
</comment>
<comment type="caution">
    <text evidence="16">The sequence shown here is derived from an EMBL/GenBank/DDBJ whole genome shotgun (WGS) entry which is preliminary data.</text>
</comment>
<sequence length="316" mass="33206">MTRTSSDPRRPFGRLITAMVTPFRADGSLDADGAAALATWLVDKQGHDGLVINGTTGESATTTDTEKDAVLRAVLEAVGDRAFVIAGVGTNDTRHSVELARAAEKAGAHGALVVTPYYNKPPQAGLVHHFTEIADATGLPVMLYDIPGRSVVEIATETLVRVAEHPRIVALKDAKADFEGTAWVTQRTDLAIYSGDDKITLPLLAIGAVGVVGVPTHLFGPQTKQMIEAYEAGDVAGALALHHKLLPAYCGFFRTQGVIMTKAALRLAGKPAGPVRPPLCSATPAEIARIREDCAASGLTLGDADQMAHLHPGADR</sequence>
<evidence type="ECO:0000313" key="17">
    <source>
        <dbReference type="Proteomes" id="UP000635606"/>
    </source>
</evidence>
<evidence type="ECO:0000256" key="7">
    <source>
        <dbReference type="ARBA" id="ARBA00022915"/>
    </source>
</evidence>
<evidence type="ECO:0000313" key="16">
    <source>
        <dbReference type="EMBL" id="GIJ69448.1"/>
    </source>
</evidence>
<dbReference type="InterPro" id="IPR020624">
    <property type="entry name" value="Schiff_base-form_aldolases_CS"/>
</dbReference>
<dbReference type="RefSeq" id="WP_203929370.1">
    <property type="nucleotide sequence ID" value="NZ_BOPH01000062.1"/>
</dbReference>
<dbReference type="GO" id="GO:0009089">
    <property type="term" value="P:lysine biosynthetic process via diaminopimelate"/>
    <property type="evidence" value="ECO:0007669"/>
    <property type="project" value="UniProtKB-UniRule"/>
</dbReference>
<keyword evidence="9 12" id="KW-0456">Lyase</keyword>
<dbReference type="Gene3D" id="3.20.20.70">
    <property type="entry name" value="Aldolase class I"/>
    <property type="match status" value="1"/>
</dbReference>
<evidence type="ECO:0000256" key="4">
    <source>
        <dbReference type="ARBA" id="ARBA00012086"/>
    </source>
</evidence>
<evidence type="ECO:0000256" key="10">
    <source>
        <dbReference type="ARBA" id="ARBA00023270"/>
    </source>
</evidence>
<dbReference type="HAMAP" id="MF_00418">
    <property type="entry name" value="DapA"/>
    <property type="match status" value="1"/>
</dbReference>
<name>A0A8J4ECE5_9ACTN</name>
<accession>A0A8J4ECE5</accession>
<feature type="binding site" evidence="12 15">
    <location>
        <position position="212"/>
    </location>
    <ligand>
        <name>pyruvate</name>
        <dbReference type="ChEBI" id="CHEBI:15361"/>
    </ligand>
</feature>
<dbReference type="SMART" id="SM01130">
    <property type="entry name" value="DHDPS"/>
    <property type="match status" value="1"/>
</dbReference>
<evidence type="ECO:0000256" key="2">
    <source>
        <dbReference type="ARBA" id="ARBA00005120"/>
    </source>
</evidence>
<dbReference type="SUPFAM" id="SSF51569">
    <property type="entry name" value="Aldolase"/>
    <property type="match status" value="1"/>
</dbReference>
<feature type="active site" description="Schiff-base intermediate with substrate" evidence="12 14">
    <location>
        <position position="172"/>
    </location>
</feature>
<gene>
    <name evidence="16" type="primary">dapA2</name>
    <name evidence="12" type="synonym">dapA</name>
    <name evidence="16" type="ORF">Voc01_043650</name>
</gene>
<reference evidence="16" key="1">
    <citation type="submission" date="2021-01" db="EMBL/GenBank/DDBJ databases">
        <title>Whole genome shotgun sequence of Virgisporangium ochraceum NBRC 16418.</title>
        <authorList>
            <person name="Komaki H."/>
            <person name="Tamura T."/>
        </authorList>
    </citation>
    <scope>NUCLEOTIDE SEQUENCE</scope>
    <source>
        <strain evidence="16">NBRC 16418</strain>
    </source>
</reference>
<evidence type="ECO:0000256" key="5">
    <source>
        <dbReference type="ARBA" id="ARBA00022490"/>
    </source>
</evidence>
<keyword evidence="10 12" id="KW-0704">Schiff base</keyword>
<dbReference type="InterPro" id="IPR020625">
    <property type="entry name" value="Schiff_base-form_aldolases_AS"/>
</dbReference>
<dbReference type="PROSITE" id="PS00665">
    <property type="entry name" value="DHDPS_1"/>
    <property type="match status" value="1"/>
</dbReference>
<keyword evidence="5 12" id="KW-0963">Cytoplasm</keyword>
<evidence type="ECO:0000256" key="14">
    <source>
        <dbReference type="PIRSR" id="PIRSR001365-1"/>
    </source>
</evidence>
<dbReference type="GO" id="GO:0005829">
    <property type="term" value="C:cytosol"/>
    <property type="evidence" value="ECO:0007669"/>
    <property type="project" value="TreeGrafter"/>
</dbReference>
<keyword evidence="6 12" id="KW-0028">Amino-acid biosynthesis</keyword>
<feature type="binding site" evidence="12 15">
    <location>
        <position position="56"/>
    </location>
    <ligand>
        <name>pyruvate</name>
        <dbReference type="ChEBI" id="CHEBI:15361"/>
    </ligand>
</feature>
<organism evidence="16 17">
    <name type="scientific">Virgisporangium ochraceum</name>
    <dbReference type="NCBI Taxonomy" id="65505"/>
    <lineage>
        <taxon>Bacteria</taxon>
        <taxon>Bacillati</taxon>
        <taxon>Actinomycetota</taxon>
        <taxon>Actinomycetes</taxon>
        <taxon>Micromonosporales</taxon>
        <taxon>Micromonosporaceae</taxon>
        <taxon>Virgisporangium</taxon>
    </lineage>
</organism>
<evidence type="ECO:0000256" key="1">
    <source>
        <dbReference type="ARBA" id="ARBA00003294"/>
    </source>
</evidence>
<proteinExistence type="inferred from homology"/>
<evidence type="ECO:0000256" key="9">
    <source>
        <dbReference type="ARBA" id="ARBA00023239"/>
    </source>
</evidence>
<keyword evidence="8 12" id="KW-0457">Lysine biosynthesis</keyword>
<dbReference type="PIRSF" id="PIRSF001365">
    <property type="entry name" value="DHDPS"/>
    <property type="match status" value="1"/>
</dbReference>
<feature type="active site" description="Proton donor/acceptor" evidence="12 14">
    <location>
        <position position="144"/>
    </location>
</feature>
<dbReference type="UniPathway" id="UPA00034">
    <property type="reaction ID" value="UER00017"/>
</dbReference>
<dbReference type="Pfam" id="PF00701">
    <property type="entry name" value="DHDPS"/>
    <property type="match status" value="1"/>
</dbReference>
<evidence type="ECO:0000256" key="3">
    <source>
        <dbReference type="ARBA" id="ARBA00007592"/>
    </source>
</evidence>
<dbReference type="CDD" id="cd00950">
    <property type="entry name" value="DHDPS"/>
    <property type="match status" value="1"/>
</dbReference>
<dbReference type="EMBL" id="BOPH01000062">
    <property type="protein sequence ID" value="GIJ69448.1"/>
    <property type="molecule type" value="Genomic_DNA"/>
</dbReference>
<dbReference type="NCBIfam" id="TIGR00674">
    <property type="entry name" value="dapA"/>
    <property type="match status" value="1"/>
</dbReference>
<keyword evidence="7 12" id="KW-0220">Diaminopimelate biosynthesis</keyword>
<comment type="pathway">
    <text evidence="2 12">Amino-acid biosynthesis; L-lysine biosynthesis via DAP pathway; (S)-tetrahydrodipicolinate from L-aspartate: step 3/4.</text>
</comment>
<dbReference type="InterPro" id="IPR005263">
    <property type="entry name" value="DapA"/>
</dbReference>
<dbReference type="GO" id="GO:0008840">
    <property type="term" value="F:4-hydroxy-tetrahydrodipicolinate synthase activity"/>
    <property type="evidence" value="ECO:0007669"/>
    <property type="project" value="UniProtKB-UniRule"/>
</dbReference>
<comment type="catalytic activity">
    <reaction evidence="11 12">
        <text>L-aspartate 4-semialdehyde + pyruvate = (2S,4S)-4-hydroxy-2,3,4,5-tetrahydrodipicolinate + H2O + H(+)</text>
        <dbReference type="Rhea" id="RHEA:34171"/>
        <dbReference type="ChEBI" id="CHEBI:15361"/>
        <dbReference type="ChEBI" id="CHEBI:15377"/>
        <dbReference type="ChEBI" id="CHEBI:15378"/>
        <dbReference type="ChEBI" id="CHEBI:67139"/>
        <dbReference type="ChEBI" id="CHEBI:537519"/>
        <dbReference type="EC" id="4.3.3.7"/>
    </reaction>
</comment>
<dbReference type="PROSITE" id="PS00666">
    <property type="entry name" value="DHDPS_2"/>
    <property type="match status" value="1"/>
</dbReference>
<evidence type="ECO:0000256" key="11">
    <source>
        <dbReference type="ARBA" id="ARBA00047836"/>
    </source>
</evidence>
<dbReference type="AlphaFoldDB" id="A0A8J4ECE5"/>
<evidence type="ECO:0000256" key="12">
    <source>
        <dbReference type="HAMAP-Rule" id="MF_00418"/>
    </source>
</evidence>
<protein>
    <recommendedName>
        <fullName evidence="4 12">4-hydroxy-tetrahydrodipicolinate synthase</fullName>
        <shortName evidence="12">HTPA synthase</shortName>
        <ecNumber evidence="4 12">4.3.3.7</ecNumber>
    </recommendedName>
</protein>
<keyword evidence="17" id="KW-1185">Reference proteome</keyword>
<evidence type="ECO:0000256" key="6">
    <source>
        <dbReference type="ARBA" id="ARBA00022605"/>
    </source>
</evidence>
<dbReference type="GO" id="GO:0019877">
    <property type="term" value="P:diaminopimelate biosynthetic process"/>
    <property type="evidence" value="ECO:0007669"/>
    <property type="project" value="UniProtKB-UniRule"/>
</dbReference>
<dbReference type="Proteomes" id="UP000635606">
    <property type="component" value="Unassembled WGS sequence"/>
</dbReference>
<dbReference type="PRINTS" id="PR00146">
    <property type="entry name" value="DHPICSNTHASE"/>
</dbReference>
<comment type="subunit">
    <text evidence="12">Homotetramer; dimer of dimers.</text>
</comment>
<evidence type="ECO:0000256" key="15">
    <source>
        <dbReference type="PIRSR" id="PIRSR001365-2"/>
    </source>
</evidence>
<dbReference type="InterPro" id="IPR002220">
    <property type="entry name" value="DapA-like"/>
</dbReference>